<sequence>MFRGIPCTIPTNGTKAMHGVNLDLLGTTPHHPDGRPRDPHAHHQAELAALARAARREVWRKRVALLRSLVNRRSINPPPQACTDQTL</sequence>
<protein>
    <submittedName>
        <fullName evidence="2">Uncharacterized protein</fullName>
    </submittedName>
</protein>
<accession>A0A3S8U2S7</accession>
<feature type="compositionally biased region" description="Basic and acidic residues" evidence="1">
    <location>
        <begin position="30"/>
        <end position="43"/>
    </location>
</feature>
<dbReference type="AlphaFoldDB" id="A0A3S8U2S7"/>
<gene>
    <name evidence="2" type="ORF">EI545_02865</name>
</gene>
<dbReference type="RefSeq" id="WP_125324069.1">
    <property type="nucleotide sequence ID" value="NZ_CP034328.1"/>
</dbReference>
<dbReference type="Proteomes" id="UP000282002">
    <property type="component" value="Chromosome"/>
</dbReference>
<evidence type="ECO:0000313" key="3">
    <source>
        <dbReference type="Proteomes" id="UP000282002"/>
    </source>
</evidence>
<evidence type="ECO:0000256" key="1">
    <source>
        <dbReference type="SAM" id="MobiDB-lite"/>
    </source>
</evidence>
<dbReference type="EMBL" id="CP034328">
    <property type="protein sequence ID" value="AZL57868.1"/>
    <property type="molecule type" value="Genomic_DNA"/>
</dbReference>
<keyword evidence="3" id="KW-1185">Reference proteome</keyword>
<evidence type="ECO:0000313" key="2">
    <source>
        <dbReference type="EMBL" id="AZL57868.1"/>
    </source>
</evidence>
<dbReference type="KEGG" id="taw:EI545_02865"/>
<name>A0A3S8U2S7_9RHOB</name>
<proteinExistence type="predicted"/>
<feature type="region of interest" description="Disordered" evidence="1">
    <location>
        <begin position="22"/>
        <end position="43"/>
    </location>
</feature>
<reference evidence="2 3" key="1">
    <citation type="submission" date="2018-12" db="EMBL/GenBank/DDBJ databases">
        <title>Complete genome sequencing of Tabrizicola sp. K13M18.</title>
        <authorList>
            <person name="Bae J.-W."/>
        </authorList>
    </citation>
    <scope>NUCLEOTIDE SEQUENCE [LARGE SCALE GENOMIC DNA]</scope>
    <source>
        <strain evidence="2 3">K13M18</strain>
    </source>
</reference>
<organism evidence="2 3">
    <name type="scientific">Tabrizicola piscis</name>
    <dbReference type="NCBI Taxonomy" id="2494374"/>
    <lineage>
        <taxon>Bacteria</taxon>
        <taxon>Pseudomonadati</taxon>
        <taxon>Pseudomonadota</taxon>
        <taxon>Alphaproteobacteria</taxon>
        <taxon>Rhodobacterales</taxon>
        <taxon>Paracoccaceae</taxon>
        <taxon>Tabrizicola</taxon>
    </lineage>
</organism>